<dbReference type="EMBL" id="MTBC01000003">
    <property type="protein sequence ID" value="OQD43456.1"/>
    <property type="molecule type" value="Genomic_DNA"/>
</dbReference>
<evidence type="ECO:0000313" key="3">
    <source>
        <dbReference type="EMBL" id="OQD43456.1"/>
    </source>
</evidence>
<proteinExistence type="predicted"/>
<keyword evidence="3" id="KW-0645">Protease</keyword>
<dbReference type="Pfam" id="PF03572">
    <property type="entry name" value="Peptidase_S41"/>
    <property type="match status" value="1"/>
</dbReference>
<dbReference type="Gene3D" id="3.90.226.10">
    <property type="entry name" value="2-enoyl-CoA Hydratase, Chain A, domain 1"/>
    <property type="match status" value="1"/>
</dbReference>
<dbReference type="AlphaFoldDB" id="A0A1V6LTY4"/>
<dbReference type="GO" id="GO:0004175">
    <property type="term" value="F:endopeptidase activity"/>
    <property type="evidence" value="ECO:0007669"/>
    <property type="project" value="TreeGrafter"/>
</dbReference>
<dbReference type="PANTHER" id="PTHR32060:SF22">
    <property type="entry name" value="CARBOXYL-TERMINAL-PROCESSING PEPTIDASE 3, CHLOROPLASTIC"/>
    <property type="match status" value="1"/>
</dbReference>
<dbReference type="InterPro" id="IPR005151">
    <property type="entry name" value="Tail-specific_protease"/>
</dbReference>
<feature type="domain" description="Tail specific protease" evidence="1">
    <location>
        <begin position="230"/>
        <end position="398"/>
    </location>
</feature>
<evidence type="ECO:0000259" key="1">
    <source>
        <dbReference type="Pfam" id="PF03572"/>
    </source>
</evidence>
<dbReference type="PANTHER" id="PTHR32060">
    <property type="entry name" value="TAIL-SPECIFIC PROTEASE"/>
    <property type="match status" value="1"/>
</dbReference>
<accession>A0A1V6LTY4</accession>
<dbReference type="GO" id="GO:0008236">
    <property type="term" value="F:serine-type peptidase activity"/>
    <property type="evidence" value="ECO:0007669"/>
    <property type="project" value="InterPro"/>
</dbReference>
<keyword evidence="3" id="KW-0378">Hydrolase</keyword>
<evidence type="ECO:0000313" key="4">
    <source>
        <dbReference type="Proteomes" id="UP000191680"/>
    </source>
</evidence>
<feature type="domain" description="Peptidase S41 N-terminal" evidence="2">
    <location>
        <begin position="46"/>
        <end position="104"/>
    </location>
</feature>
<dbReference type="GO" id="GO:0006508">
    <property type="term" value="P:proteolysis"/>
    <property type="evidence" value="ECO:0007669"/>
    <property type="project" value="UniProtKB-KW"/>
</dbReference>
<dbReference type="PROSITE" id="PS51257">
    <property type="entry name" value="PROKAR_LIPOPROTEIN"/>
    <property type="match status" value="1"/>
</dbReference>
<dbReference type="CDD" id="cd07561">
    <property type="entry name" value="Peptidase_S41_CPP_like"/>
    <property type="match status" value="1"/>
</dbReference>
<reference evidence="3 4" key="1">
    <citation type="submission" date="2016-12" db="EMBL/GenBank/DDBJ databases">
        <authorList>
            <person name="Song W.-J."/>
            <person name="Kurnit D.M."/>
        </authorList>
    </citation>
    <scope>NUCLEOTIDE SEQUENCE [LARGE SCALE GENOMIC DNA]</scope>
    <source>
        <strain evidence="3 4">HSG9</strain>
    </source>
</reference>
<dbReference type="Pfam" id="PF18294">
    <property type="entry name" value="Pept_S41_N"/>
    <property type="match status" value="1"/>
</dbReference>
<sequence length="491" mass="55743">MKKFTYNNKMHKRKYKTSYSIIGVAFLFLYGCNNDDDFTVKEDIVVQNFMWRAMNLWYFWQQDVEDLADNRFNSEKEYQDYLAETSDPDLFYKSLQVEEDRFSFSNEDYTTLVNNLSGVSKSNGLEFGLVRYPSGQNIFGYVRYIIPNSDAAGKDIERGDVFNRVNGVQLTLDNYVSLLFGDNDTYTLGLGTFSNGSVMDTNEEVTLTKFEGLAENPIFIAKTLDVQGTKVAYLMYNGFTNEYDEQLNNAFGEFKANGATELVLDFRYNPGGSVNSSRLLASMVYGTNTNDLYIKQRWNNKIQEQFDPSDLEDYFANTVDDKPLNTLNLSKAYVITSARTASASELLINGLDPYVNMIKVGDTTTGKNEFSITMVDDPDNSYVYRSSREENINPDNSWAIQPLVGRNENSVGFSDYTDGIAPNIYQREDYGNLGVLGEETEPLLARCLEEITGATAKGFTPVIYNKKELTGSEMFTAVKNNMWLDNPPRLK</sequence>
<comment type="caution">
    <text evidence="3">The sequence shown here is derived from an EMBL/GenBank/DDBJ whole genome shotgun (WGS) entry which is preliminary data.</text>
</comment>
<protein>
    <submittedName>
        <fullName evidence="3">Carboxyl-terminal protease</fullName>
    </submittedName>
</protein>
<dbReference type="SUPFAM" id="SSF52096">
    <property type="entry name" value="ClpP/crotonase"/>
    <property type="match status" value="1"/>
</dbReference>
<dbReference type="InterPro" id="IPR029045">
    <property type="entry name" value="ClpP/crotonase-like_dom_sf"/>
</dbReference>
<dbReference type="Gene3D" id="2.30.42.10">
    <property type="match status" value="1"/>
</dbReference>
<name>A0A1V6LTY4_9FLAO</name>
<dbReference type="InterPro" id="IPR036034">
    <property type="entry name" value="PDZ_sf"/>
</dbReference>
<organism evidence="3 4">
    <name type="scientific">Croceivirga radicis</name>
    <dbReference type="NCBI Taxonomy" id="1929488"/>
    <lineage>
        <taxon>Bacteria</taxon>
        <taxon>Pseudomonadati</taxon>
        <taxon>Bacteroidota</taxon>
        <taxon>Flavobacteriia</taxon>
        <taxon>Flavobacteriales</taxon>
        <taxon>Flavobacteriaceae</taxon>
        <taxon>Croceivirga</taxon>
    </lineage>
</organism>
<gene>
    <name evidence="3" type="ORF">BUL40_06395</name>
</gene>
<evidence type="ECO:0000259" key="2">
    <source>
        <dbReference type="Pfam" id="PF18294"/>
    </source>
</evidence>
<dbReference type="OrthoDB" id="7168509at2"/>
<dbReference type="Proteomes" id="UP000191680">
    <property type="component" value="Unassembled WGS sequence"/>
</dbReference>
<dbReference type="Gene3D" id="3.30.750.170">
    <property type="match status" value="1"/>
</dbReference>
<dbReference type="InterPro" id="IPR041613">
    <property type="entry name" value="Pept_S41_N"/>
</dbReference>
<keyword evidence="4" id="KW-1185">Reference proteome</keyword>